<comment type="caution">
    <text evidence="2">The sequence shown here is derived from an EMBL/GenBank/DDBJ whole genome shotgun (WGS) entry which is preliminary data.</text>
</comment>
<accession>A0AAE0AE48</accession>
<organism evidence="2 3">
    <name type="scientific">Dipteronia sinensis</name>
    <dbReference type="NCBI Taxonomy" id="43782"/>
    <lineage>
        <taxon>Eukaryota</taxon>
        <taxon>Viridiplantae</taxon>
        <taxon>Streptophyta</taxon>
        <taxon>Embryophyta</taxon>
        <taxon>Tracheophyta</taxon>
        <taxon>Spermatophyta</taxon>
        <taxon>Magnoliopsida</taxon>
        <taxon>eudicotyledons</taxon>
        <taxon>Gunneridae</taxon>
        <taxon>Pentapetalae</taxon>
        <taxon>rosids</taxon>
        <taxon>malvids</taxon>
        <taxon>Sapindales</taxon>
        <taxon>Sapindaceae</taxon>
        <taxon>Hippocastanoideae</taxon>
        <taxon>Acereae</taxon>
        <taxon>Dipteronia</taxon>
    </lineage>
</organism>
<proteinExistence type="predicted"/>
<name>A0AAE0AE48_9ROSI</name>
<evidence type="ECO:0000256" key="1">
    <source>
        <dbReference type="SAM" id="MobiDB-lite"/>
    </source>
</evidence>
<keyword evidence="3" id="KW-1185">Reference proteome</keyword>
<dbReference type="Proteomes" id="UP001281410">
    <property type="component" value="Unassembled WGS sequence"/>
</dbReference>
<reference evidence="2" key="1">
    <citation type="journal article" date="2023" name="Plant J.">
        <title>Genome sequences and population genomics provide insights into the demographic history, inbreeding, and mutation load of two 'living fossil' tree species of Dipteronia.</title>
        <authorList>
            <person name="Feng Y."/>
            <person name="Comes H.P."/>
            <person name="Chen J."/>
            <person name="Zhu S."/>
            <person name="Lu R."/>
            <person name="Zhang X."/>
            <person name="Li P."/>
            <person name="Qiu J."/>
            <person name="Olsen K.M."/>
            <person name="Qiu Y."/>
        </authorList>
    </citation>
    <scope>NUCLEOTIDE SEQUENCE</scope>
    <source>
        <strain evidence="2">NBL</strain>
    </source>
</reference>
<feature type="compositionally biased region" description="Basic and acidic residues" evidence="1">
    <location>
        <begin position="214"/>
        <end position="223"/>
    </location>
</feature>
<gene>
    <name evidence="2" type="ORF">Dsin_016569</name>
</gene>
<dbReference type="AlphaFoldDB" id="A0AAE0AE48"/>
<protein>
    <submittedName>
        <fullName evidence="2">Uncharacterized protein</fullName>
    </submittedName>
</protein>
<dbReference type="EMBL" id="JANJYJ010000005">
    <property type="protein sequence ID" value="KAK3211863.1"/>
    <property type="molecule type" value="Genomic_DNA"/>
</dbReference>
<evidence type="ECO:0000313" key="2">
    <source>
        <dbReference type="EMBL" id="KAK3211863.1"/>
    </source>
</evidence>
<evidence type="ECO:0000313" key="3">
    <source>
        <dbReference type="Proteomes" id="UP001281410"/>
    </source>
</evidence>
<sequence>MRIRGSKDMIKKAVDGKSLVRKDGSMVRGLTVVSSGILKKNRGMRGTFLTRSHSMTLRSFCNSMIQNAEINSKEVWNLEEEFAKVLEKGLAIGLNFNGRRKELLEIIAKRKEVNDNRFRDLMISIQVTFERRVREEANSENGAGIHSCTCPYEPSEDCCATLACCYKPEVLESLRVREELFWGLAFYKCLGGGTHDDHQDPKTQHVDTNSPSDESERQMKSTEDAFAVLIRRPQRPPGSSGGGGQIN</sequence>
<feature type="region of interest" description="Disordered" evidence="1">
    <location>
        <begin position="197"/>
        <end position="223"/>
    </location>
</feature>